<dbReference type="Proteomes" id="UP000050795">
    <property type="component" value="Unassembled WGS sequence"/>
</dbReference>
<evidence type="ECO:0000256" key="3">
    <source>
        <dbReference type="ARBA" id="ARBA00004630"/>
    </source>
</evidence>
<keyword evidence="8" id="KW-0812">Transmembrane</keyword>
<name>A0AA85JF86_TRIRE</name>
<keyword evidence="5" id="KW-0479">Metal-binding</keyword>
<evidence type="ECO:0000256" key="1">
    <source>
        <dbReference type="ARBA" id="ARBA00004414"/>
    </source>
</evidence>
<evidence type="ECO:0000313" key="11">
    <source>
        <dbReference type="WBParaSite" id="TREG1_17470.1"/>
    </source>
</evidence>
<dbReference type="Pfam" id="PF10601">
    <property type="entry name" value="zf-LITAF-like"/>
    <property type="match status" value="1"/>
</dbReference>
<keyword evidence="6" id="KW-0862">Zinc</keyword>
<evidence type="ECO:0000256" key="2">
    <source>
        <dbReference type="ARBA" id="ARBA00004481"/>
    </source>
</evidence>
<organism evidence="10 11">
    <name type="scientific">Trichobilharzia regenti</name>
    <name type="common">Nasal bird schistosome</name>
    <dbReference type="NCBI Taxonomy" id="157069"/>
    <lineage>
        <taxon>Eukaryota</taxon>
        <taxon>Metazoa</taxon>
        <taxon>Spiralia</taxon>
        <taxon>Lophotrochozoa</taxon>
        <taxon>Platyhelminthes</taxon>
        <taxon>Trematoda</taxon>
        <taxon>Digenea</taxon>
        <taxon>Strigeidida</taxon>
        <taxon>Schistosomatoidea</taxon>
        <taxon>Schistosomatidae</taxon>
        <taxon>Trichobilharzia</taxon>
    </lineage>
</organism>
<evidence type="ECO:0000256" key="6">
    <source>
        <dbReference type="ARBA" id="ARBA00022833"/>
    </source>
</evidence>
<dbReference type="SMART" id="SM00714">
    <property type="entry name" value="LITAF"/>
    <property type="match status" value="1"/>
</dbReference>
<dbReference type="PANTHER" id="PTHR23292:SF6">
    <property type="entry name" value="FI16602P1-RELATED"/>
    <property type="match status" value="1"/>
</dbReference>
<dbReference type="PROSITE" id="PS51837">
    <property type="entry name" value="LITAF"/>
    <property type="match status" value="1"/>
</dbReference>
<keyword evidence="10" id="KW-1185">Reference proteome</keyword>
<dbReference type="WBParaSite" id="TREG1_17470.1">
    <property type="protein sequence ID" value="TREG1_17470.1"/>
    <property type="gene ID" value="TREG1_17470"/>
</dbReference>
<dbReference type="GO" id="GO:0008270">
    <property type="term" value="F:zinc ion binding"/>
    <property type="evidence" value="ECO:0007669"/>
    <property type="project" value="TreeGrafter"/>
</dbReference>
<proteinExistence type="inferred from homology"/>
<dbReference type="AlphaFoldDB" id="A0AA85JF86"/>
<dbReference type="GO" id="GO:0005765">
    <property type="term" value="C:lysosomal membrane"/>
    <property type="evidence" value="ECO:0007669"/>
    <property type="project" value="UniProtKB-SubCell"/>
</dbReference>
<sequence length="112" mass="12613">MENQADPMLSKKIDPVQRTPVITQQPESFPILQNHPTEVTCPFCKADVKTTVKYSNGMITYVACAGLCLLGCCCGCCLIPFCINALKDVDHKCPNCHKYIGKYRTFQEKFFK</sequence>
<comment type="subcellular location">
    <subcellularLocation>
        <location evidence="2">Endosome membrane</location>
        <topology evidence="2">Peripheral membrane protein</topology>
    </subcellularLocation>
    <subcellularLocation>
        <location evidence="1">Late endosome membrane</location>
    </subcellularLocation>
    <subcellularLocation>
        <location evidence="3">Lysosome membrane</location>
        <topology evidence="3">Peripheral membrane protein</topology>
        <orientation evidence="3">Cytoplasmic side</orientation>
    </subcellularLocation>
</comment>
<evidence type="ECO:0000313" key="10">
    <source>
        <dbReference type="Proteomes" id="UP000050795"/>
    </source>
</evidence>
<reference evidence="10" key="1">
    <citation type="submission" date="2022-06" db="EMBL/GenBank/DDBJ databases">
        <authorList>
            <person name="Berger JAMES D."/>
            <person name="Berger JAMES D."/>
        </authorList>
    </citation>
    <scope>NUCLEOTIDE SEQUENCE [LARGE SCALE GENOMIC DNA]</scope>
</reference>
<dbReference type="PANTHER" id="PTHR23292">
    <property type="entry name" value="LIPOPOLYSACCHARIDE-INDUCED TUMOR NECROSIS FACTOR-ALPHA FACTOR"/>
    <property type="match status" value="1"/>
</dbReference>
<evidence type="ECO:0000256" key="4">
    <source>
        <dbReference type="ARBA" id="ARBA00005975"/>
    </source>
</evidence>
<dbReference type="InterPro" id="IPR006629">
    <property type="entry name" value="LITAF"/>
</dbReference>
<dbReference type="GO" id="GO:0031902">
    <property type="term" value="C:late endosome membrane"/>
    <property type="evidence" value="ECO:0007669"/>
    <property type="project" value="UniProtKB-SubCell"/>
</dbReference>
<evidence type="ECO:0000256" key="5">
    <source>
        <dbReference type="ARBA" id="ARBA00022723"/>
    </source>
</evidence>
<protein>
    <recommendedName>
        <fullName evidence="9">LITAF domain-containing protein</fullName>
    </recommendedName>
</protein>
<accession>A0AA85JF86</accession>
<evidence type="ECO:0000256" key="7">
    <source>
        <dbReference type="ARBA" id="ARBA00023136"/>
    </source>
</evidence>
<evidence type="ECO:0000259" key="9">
    <source>
        <dbReference type="PROSITE" id="PS51837"/>
    </source>
</evidence>
<feature type="transmembrane region" description="Helical" evidence="8">
    <location>
        <begin position="58"/>
        <end position="83"/>
    </location>
</feature>
<keyword evidence="7 8" id="KW-0472">Membrane</keyword>
<evidence type="ECO:0000256" key="8">
    <source>
        <dbReference type="SAM" id="Phobius"/>
    </source>
</evidence>
<comment type="similarity">
    <text evidence="4">Belongs to the CDIP1/LITAF family.</text>
</comment>
<dbReference type="InterPro" id="IPR037519">
    <property type="entry name" value="LITAF_fam"/>
</dbReference>
<feature type="domain" description="LITAF" evidence="9">
    <location>
        <begin position="19"/>
        <end position="105"/>
    </location>
</feature>
<reference evidence="11" key="2">
    <citation type="submission" date="2023-11" db="UniProtKB">
        <authorList>
            <consortium name="WormBaseParasite"/>
        </authorList>
    </citation>
    <scope>IDENTIFICATION</scope>
</reference>
<keyword evidence="8" id="KW-1133">Transmembrane helix</keyword>